<accession>A0A8E2AU38</accession>
<dbReference type="CDD" id="cd11069">
    <property type="entry name" value="CYP_FUM15-like"/>
    <property type="match status" value="1"/>
</dbReference>
<comment type="pathway">
    <text evidence="2">Secondary metabolite biosynthesis.</text>
</comment>
<dbReference type="OrthoDB" id="1470350at2759"/>
<reference evidence="10 11" key="1">
    <citation type="submission" date="2016-07" db="EMBL/GenBank/DDBJ databases">
        <title>Draft genome of the white-rot fungus Obba rivulosa 3A-2.</title>
        <authorList>
            <consortium name="DOE Joint Genome Institute"/>
            <person name="Miettinen O."/>
            <person name="Riley R."/>
            <person name="Acob R."/>
            <person name="Barry K."/>
            <person name="Cullen D."/>
            <person name="De Vries R."/>
            <person name="Hainaut M."/>
            <person name="Hatakka A."/>
            <person name="Henrissat B."/>
            <person name="Hilden K."/>
            <person name="Kuo R."/>
            <person name="Labutti K."/>
            <person name="Lipzen A."/>
            <person name="Makela M.R."/>
            <person name="Sandor L."/>
            <person name="Spatafora J.W."/>
            <person name="Grigoriev I.V."/>
            <person name="Hibbett D.S."/>
        </authorList>
    </citation>
    <scope>NUCLEOTIDE SEQUENCE [LARGE SCALE GENOMIC DNA]</scope>
    <source>
        <strain evidence="10 11">3A-2</strain>
    </source>
</reference>
<dbReference type="PRINTS" id="PR00385">
    <property type="entry name" value="P450"/>
</dbReference>
<dbReference type="EMBL" id="KV722460">
    <property type="protein sequence ID" value="OCH88172.1"/>
    <property type="molecule type" value="Genomic_DNA"/>
</dbReference>
<sequence length="547" mass="61895">MTLVSSLLWSLVYAGLAYLAYALFRGGQFLLKTYSPSLRYIPGPPRSDLFYGNLKELDQADEPVLHEEWTEKYGNVIKFKSLLNTNLLFTIDLKALNHILTHSMDYQKPLQSRYFLSKLLGKGVLVAEGVHSTSKVSQNPAFGPAQIRELTPTFIDQADKLRDHWDAEISKSGEESVRVNVFDGLTKTTLNMIGWAGFNYDFDALNPEKKNELAAAFDTIFSTAESRFPLLPLFQYLFPPLRLIQTEQGRQFNQAMSVMRRIGMQLVREKKDAVMKDTANEKSGVERKDLHSRDLLTLLIRANMATDPSESLAMSDEDVLSRNFLVAGHETTSSGTTFCLYALTQAPEVQRKLREELFTLDTDTPTMDELNSLPYLDAVVRETLRLHAPVPGTVRQAQKNDIIPLATPFKDTRGQIHDVLKVDKGTVIIIPILSVNRSKTLWGDDASEFRPERWESPPEAVASIPGVWSNVMTFIGGPRACIGYRFTLVEMKALIFSLVRAFEFELAVPPEDIKKKTHLAQRPLVKSEMEKGHQLPLRLKRYQRISI</sequence>
<evidence type="ECO:0000313" key="10">
    <source>
        <dbReference type="EMBL" id="OCH88172.1"/>
    </source>
</evidence>
<name>A0A8E2AU38_9APHY</name>
<dbReference type="InterPro" id="IPR002403">
    <property type="entry name" value="Cyt_P450_E_grp-IV"/>
</dbReference>
<dbReference type="PRINTS" id="PR00465">
    <property type="entry name" value="EP450IV"/>
</dbReference>
<dbReference type="Pfam" id="PF00067">
    <property type="entry name" value="p450"/>
    <property type="match status" value="1"/>
</dbReference>
<comment type="cofactor">
    <cofactor evidence="1 9">
        <name>heme</name>
        <dbReference type="ChEBI" id="CHEBI:30413"/>
    </cofactor>
</comment>
<organism evidence="10 11">
    <name type="scientific">Obba rivulosa</name>
    <dbReference type="NCBI Taxonomy" id="1052685"/>
    <lineage>
        <taxon>Eukaryota</taxon>
        <taxon>Fungi</taxon>
        <taxon>Dikarya</taxon>
        <taxon>Basidiomycota</taxon>
        <taxon>Agaricomycotina</taxon>
        <taxon>Agaricomycetes</taxon>
        <taxon>Polyporales</taxon>
        <taxon>Gelatoporiaceae</taxon>
        <taxon>Obba</taxon>
    </lineage>
</organism>
<dbReference type="PANTHER" id="PTHR24305">
    <property type="entry name" value="CYTOCHROME P450"/>
    <property type="match status" value="1"/>
</dbReference>
<evidence type="ECO:0000256" key="7">
    <source>
        <dbReference type="ARBA" id="ARBA00023004"/>
    </source>
</evidence>
<protein>
    <submittedName>
        <fullName evidence="10">Cytochrome P450</fullName>
    </submittedName>
</protein>
<dbReference type="Gene3D" id="1.10.630.10">
    <property type="entry name" value="Cytochrome P450"/>
    <property type="match status" value="1"/>
</dbReference>
<gene>
    <name evidence="10" type="ORF">OBBRIDRAFT_734972</name>
</gene>
<evidence type="ECO:0000313" key="11">
    <source>
        <dbReference type="Proteomes" id="UP000250043"/>
    </source>
</evidence>
<evidence type="ECO:0000256" key="2">
    <source>
        <dbReference type="ARBA" id="ARBA00005179"/>
    </source>
</evidence>
<evidence type="ECO:0000256" key="8">
    <source>
        <dbReference type="ARBA" id="ARBA00023033"/>
    </source>
</evidence>
<comment type="similarity">
    <text evidence="3">Belongs to the cytochrome P450 family.</text>
</comment>
<dbReference type="GO" id="GO:0020037">
    <property type="term" value="F:heme binding"/>
    <property type="evidence" value="ECO:0007669"/>
    <property type="project" value="InterPro"/>
</dbReference>
<dbReference type="PANTHER" id="PTHR24305:SF166">
    <property type="entry name" value="CYTOCHROME P450 12A4, MITOCHONDRIAL-RELATED"/>
    <property type="match status" value="1"/>
</dbReference>
<keyword evidence="5 9" id="KW-0479">Metal-binding</keyword>
<dbReference type="AlphaFoldDB" id="A0A8E2AU38"/>
<evidence type="ECO:0000256" key="9">
    <source>
        <dbReference type="PIRSR" id="PIRSR602403-1"/>
    </source>
</evidence>
<keyword evidence="6" id="KW-0560">Oxidoreductase</keyword>
<dbReference type="Proteomes" id="UP000250043">
    <property type="component" value="Unassembled WGS sequence"/>
</dbReference>
<keyword evidence="4 9" id="KW-0349">Heme</keyword>
<evidence type="ECO:0000256" key="3">
    <source>
        <dbReference type="ARBA" id="ARBA00010617"/>
    </source>
</evidence>
<evidence type="ECO:0000256" key="6">
    <source>
        <dbReference type="ARBA" id="ARBA00023002"/>
    </source>
</evidence>
<keyword evidence="8" id="KW-0503">Monooxygenase</keyword>
<feature type="binding site" description="axial binding residue" evidence="9">
    <location>
        <position position="481"/>
    </location>
    <ligand>
        <name>heme</name>
        <dbReference type="ChEBI" id="CHEBI:30413"/>
    </ligand>
    <ligandPart>
        <name>Fe</name>
        <dbReference type="ChEBI" id="CHEBI:18248"/>
    </ligandPart>
</feature>
<evidence type="ECO:0000256" key="5">
    <source>
        <dbReference type="ARBA" id="ARBA00022723"/>
    </source>
</evidence>
<dbReference type="GO" id="GO:0005506">
    <property type="term" value="F:iron ion binding"/>
    <property type="evidence" value="ECO:0007669"/>
    <property type="project" value="InterPro"/>
</dbReference>
<dbReference type="InterPro" id="IPR036396">
    <property type="entry name" value="Cyt_P450_sf"/>
</dbReference>
<evidence type="ECO:0000256" key="4">
    <source>
        <dbReference type="ARBA" id="ARBA00022617"/>
    </source>
</evidence>
<dbReference type="GO" id="GO:0016705">
    <property type="term" value="F:oxidoreductase activity, acting on paired donors, with incorporation or reduction of molecular oxygen"/>
    <property type="evidence" value="ECO:0007669"/>
    <property type="project" value="InterPro"/>
</dbReference>
<keyword evidence="7 9" id="KW-0408">Iron</keyword>
<evidence type="ECO:0000256" key="1">
    <source>
        <dbReference type="ARBA" id="ARBA00001971"/>
    </source>
</evidence>
<dbReference type="GO" id="GO:0004497">
    <property type="term" value="F:monooxygenase activity"/>
    <property type="evidence" value="ECO:0007669"/>
    <property type="project" value="UniProtKB-KW"/>
</dbReference>
<proteinExistence type="inferred from homology"/>
<keyword evidence="11" id="KW-1185">Reference proteome</keyword>
<dbReference type="InterPro" id="IPR050121">
    <property type="entry name" value="Cytochrome_P450_monoxygenase"/>
</dbReference>
<dbReference type="SUPFAM" id="SSF48264">
    <property type="entry name" value="Cytochrome P450"/>
    <property type="match status" value="1"/>
</dbReference>
<dbReference type="InterPro" id="IPR001128">
    <property type="entry name" value="Cyt_P450"/>
</dbReference>